<dbReference type="Proteomes" id="UP000789508">
    <property type="component" value="Unassembled WGS sequence"/>
</dbReference>
<comment type="caution">
    <text evidence="1">The sequence shown here is derived from an EMBL/GenBank/DDBJ whole genome shotgun (WGS) entry which is preliminary data.</text>
</comment>
<proteinExistence type="predicted"/>
<evidence type="ECO:0000313" key="2">
    <source>
        <dbReference type="Proteomes" id="UP000789508"/>
    </source>
</evidence>
<name>A0A9N8VFC4_9GLOM</name>
<gene>
    <name evidence="1" type="ORF">ALEPTO_LOCUS867</name>
</gene>
<protein>
    <submittedName>
        <fullName evidence="1">2907_t:CDS:1</fullName>
    </submittedName>
</protein>
<keyword evidence="2" id="KW-1185">Reference proteome</keyword>
<feature type="non-terminal residue" evidence="1">
    <location>
        <position position="51"/>
    </location>
</feature>
<sequence length="51" mass="5825">MPRYPDVRSNVVFVVKIKLNEHFAVKQHVIGTKKMPIYPDIEPTSSSSIRA</sequence>
<accession>A0A9N8VFC4</accession>
<dbReference type="AlphaFoldDB" id="A0A9N8VFC4"/>
<dbReference type="EMBL" id="CAJVPS010000077">
    <property type="protein sequence ID" value="CAG8448814.1"/>
    <property type="molecule type" value="Genomic_DNA"/>
</dbReference>
<reference evidence="1" key="1">
    <citation type="submission" date="2021-06" db="EMBL/GenBank/DDBJ databases">
        <authorList>
            <person name="Kallberg Y."/>
            <person name="Tangrot J."/>
            <person name="Rosling A."/>
        </authorList>
    </citation>
    <scope>NUCLEOTIDE SEQUENCE</scope>
    <source>
        <strain evidence="1">FL130A</strain>
    </source>
</reference>
<evidence type="ECO:0000313" key="1">
    <source>
        <dbReference type="EMBL" id="CAG8448814.1"/>
    </source>
</evidence>
<organism evidence="1 2">
    <name type="scientific">Ambispora leptoticha</name>
    <dbReference type="NCBI Taxonomy" id="144679"/>
    <lineage>
        <taxon>Eukaryota</taxon>
        <taxon>Fungi</taxon>
        <taxon>Fungi incertae sedis</taxon>
        <taxon>Mucoromycota</taxon>
        <taxon>Glomeromycotina</taxon>
        <taxon>Glomeromycetes</taxon>
        <taxon>Archaeosporales</taxon>
        <taxon>Ambisporaceae</taxon>
        <taxon>Ambispora</taxon>
    </lineage>
</organism>